<reference evidence="2 3" key="1">
    <citation type="submission" date="2020-07" db="EMBL/GenBank/DDBJ databases">
        <authorList>
            <person name="Li M."/>
        </authorList>
    </citation>
    <scope>NUCLEOTIDE SEQUENCE [LARGE SCALE GENOMIC DNA]</scope>
    <source>
        <strain evidence="2 3">DSM 23284</strain>
    </source>
</reference>
<feature type="domain" description="CSD" evidence="1">
    <location>
        <begin position="4"/>
        <end position="64"/>
    </location>
</feature>
<evidence type="ECO:0000259" key="1">
    <source>
        <dbReference type="Pfam" id="PF00313"/>
    </source>
</evidence>
<evidence type="ECO:0000313" key="3">
    <source>
        <dbReference type="Proteomes" id="UP000559404"/>
    </source>
</evidence>
<dbReference type="Gene3D" id="2.40.50.140">
    <property type="entry name" value="Nucleic acid-binding proteins"/>
    <property type="match status" value="1"/>
</dbReference>
<accession>A0A838Y1A2</accession>
<dbReference type="SUPFAM" id="SSF50249">
    <property type="entry name" value="Nucleic acid-binding proteins"/>
    <property type="match status" value="1"/>
</dbReference>
<reference evidence="2 3" key="2">
    <citation type="submission" date="2020-08" db="EMBL/GenBank/DDBJ databases">
        <title>Stappia taiwanensis sp. nov., isolated from a coastal thermal spring.</title>
        <authorList>
            <person name="Kampfer P."/>
        </authorList>
    </citation>
    <scope>NUCLEOTIDE SEQUENCE [LARGE SCALE GENOMIC DNA]</scope>
    <source>
        <strain evidence="2 3">DSM 23284</strain>
    </source>
</reference>
<dbReference type="Pfam" id="PF00313">
    <property type="entry name" value="CSD"/>
    <property type="match status" value="1"/>
</dbReference>
<proteinExistence type="predicted"/>
<organism evidence="2 3">
    <name type="scientific">Stappia taiwanensis</name>
    <dbReference type="NCBI Taxonomy" id="992267"/>
    <lineage>
        <taxon>Bacteria</taxon>
        <taxon>Pseudomonadati</taxon>
        <taxon>Pseudomonadota</taxon>
        <taxon>Alphaproteobacteria</taxon>
        <taxon>Hyphomicrobiales</taxon>
        <taxon>Stappiaceae</taxon>
        <taxon>Stappia</taxon>
    </lineage>
</organism>
<gene>
    <name evidence="2" type="ORF">H1W37_14245</name>
</gene>
<dbReference type="RefSeq" id="WP_181761010.1">
    <property type="nucleotide sequence ID" value="NZ_BMCR01000003.1"/>
</dbReference>
<dbReference type="EMBL" id="JACEON010000013">
    <property type="protein sequence ID" value="MBA4612823.1"/>
    <property type="molecule type" value="Genomic_DNA"/>
</dbReference>
<name>A0A838Y1A2_9HYPH</name>
<dbReference type="InterPro" id="IPR012340">
    <property type="entry name" value="NA-bd_OB-fold"/>
</dbReference>
<dbReference type="GO" id="GO:0003676">
    <property type="term" value="F:nucleic acid binding"/>
    <property type="evidence" value="ECO:0007669"/>
    <property type="project" value="InterPro"/>
</dbReference>
<comment type="caution">
    <text evidence="2">The sequence shown here is derived from an EMBL/GenBank/DDBJ whole genome shotgun (WGS) entry which is preliminary data.</text>
</comment>
<dbReference type="AlphaFoldDB" id="A0A838Y1A2"/>
<keyword evidence="3" id="KW-1185">Reference proteome</keyword>
<evidence type="ECO:0000313" key="2">
    <source>
        <dbReference type="EMBL" id="MBA4612823.1"/>
    </source>
</evidence>
<dbReference type="InterPro" id="IPR002059">
    <property type="entry name" value="CSP_DNA-bd"/>
</dbReference>
<dbReference type="Proteomes" id="UP000559404">
    <property type="component" value="Unassembled WGS sequence"/>
</dbReference>
<sequence length="66" mass="7261">MQLGNVKWFDIGTGIGQIEADEGDFVHVGIDVVRRAGEATLREGQLVVYDLEYAKGRSVADNLRVL</sequence>
<protein>
    <submittedName>
        <fullName evidence="2">Cold-shock protein</fullName>
    </submittedName>
</protein>